<evidence type="ECO:0000256" key="8">
    <source>
        <dbReference type="SAM" id="MobiDB-lite"/>
    </source>
</evidence>
<dbReference type="RefSeq" id="WP_010407656.1">
    <property type="nucleotide sequence ID" value="NZ_JAWXXV010000001.1"/>
</dbReference>
<dbReference type="PRINTS" id="PR00773">
    <property type="entry name" value="GRPEPROTEIN"/>
</dbReference>
<dbReference type="EMBL" id="JAWXXV010000001">
    <property type="protein sequence ID" value="MDX5985628.1"/>
    <property type="molecule type" value="Genomic_DNA"/>
</dbReference>
<name>A0ABU4PR81_9SPHN</name>
<dbReference type="PANTHER" id="PTHR21237">
    <property type="entry name" value="GRPE PROTEIN"/>
    <property type="match status" value="1"/>
</dbReference>
<evidence type="ECO:0000256" key="7">
    <source>
        <dbReference type="SAM" id="Coils"/>
    </source>
</evidence>
<evidence type="ECO:0000256" key="5">
    <source>
        <dbReference type="RuleBase" id="RU000639"/>
    </source>
</evidence>
<dbReference type="CDD" id="cd00446">
    <property type="entry name" value="GrpE"/>
    <property type="match status" value="1"/>
</dbReference>
<feature type="compositionally biased region" description="Basic and acidic residues" evidence="8">
    <location>
        <begin position="1"/>
        <end position="17"/>
    </location>
</feature>
<comment type="subunit">
    <text evidence="4">Homodimer.</text>
</comment>
<dbReference type="Gene3D" id="2.30.22.10">
    <property type="entry name" value="Head domain of nucleotide exchange factor GrpE"/>
    <property type="match status" value="1"/>
</dbReference>
<dbReference type="SUPFAM" id="SSF51064">
    <property type="entry name" value="Head domain of nucleotide exchange factor GrpE"/>
    <property type="match status" value="1"/>
</dbReference>
<organism evidence="9 10">
    <name type="scientific">Sphingomonas echinoides</name>
    <dbReference type="NCBI Taxonomy" id="59803"/>
    <lineage>
        <taxon>Bacteria</taxon>
        <taxon>Pseudomonadati</taxon>
        <taxon>Pseudomonadota</taxon>
        <taxon>Alphaproteobacteria</taxon>
        <taxon>Sphingomonadales</taxon>
        <taxon>Sphingomonadaceae</taxon>
        <taxon>Sphingomonas</taxon>
    </lineage>
</organism>
<comment type="function">
    <text evidence="4 5">Participates actively in the response to hyperosmotic and heat shock by preventing the aggregation of stress-denatured proteins, in association with DnaK and GrpE. It is the nucleotide exchange factor for DnaK and may function as a thermosensor. Unfolded proteins bind initially to DnaJ; upon interaction with the DnaJ-bound protein, DnaK hydrolyzes its bound ATP, resulting in the formation of a stable complex. GrpE releases ADP from DnaK; ATP binding to DnaK triggers the release of the substrate protein, thus completing the reaction cycle. Several rounds of ATP-dependent interactions between DnaJ, DnaK and GrpE are required for fully efficient folding.</text>
</comment>
<evidence type="ECO:0000313" key="10">
    <source>
        <dbReference type="Proteomes" id="UP001279660"/>
    </source>
</evidence>
<dbReference type="InterPro" id="IPR013805">
    <property type="entry name" value="GrpE_CC"/>
</dbReference>
<dbReference type="HAMAP" id="MF_01151">
    <property type="entry name" value="GrpE"/>
    <property type="match status" value="1"/>
</dbReference>
<protein>
    <recommendedName>
        <fullName evidence="4 5">Protein GrpE</fullName>
    </recommendedName>
    <alternativeName>
        <fullName evidence="4">HSP-70 cofactor</fullName>
    </alternativeName>
</protein>
<sequence length="184" mass="20152">MIEDEKINLTSELRAETATDAPEVAEQDYAKERVAKLEADLADAKSQVLYAHAEAQNVRRRAEKEAADARAYAATAFARDLLSVADNLARGLDAIPAELREDEKFKGLVAGLDATGRELEAVFQRHGIKKMTTIGEKLDPNFHQAMFEVPSDQPVGTVVQEMQSGYMIKDRLLRPALVGVAKAG</sequence>
<dbReference type="Pfam" id="PF01025">
    <property type="entry name" value="GrpE"/>
    <property type="match status" value="1"/>
</dbReference>
<keyword evidence="3 4" id="KW-0143">Chaperone</keyword>
<dbReference type="InterPro" id="IPR009012">
    <property type="entry name" value="GrpE_head"/>
</dbReference>
<dbReference type="Proteomes" id="UP001279660">
    <property type="component" value="Unassembled WGS sequence"/>
</dbReference>
<keyword evidence="10" id="KW-1185">Reference proteome</keyword>
<dbReference type="InterPro" id="IPR000740">
    <property type="entry name" value="GrpE"/>
</dbReference>
<accession>A0ABU4PR81</accession>
<comment type="caution">
    <text evidence="9">The sequence shown here is derived from an EMBL/GenBank/DDBJ whole genome shotgun (WGS) entry which is preliminary data.</text>
</comment>
<dbReference type="SUPFAM" id="SSF58014">
    <property type="entry name" value="Coiled-coil domain of nucleotide exchange factor GrpE"/>
    <property type="match status" value="1"/>
</dbReference>
<keyword evidence="7" id="KW-0175">Coiled coil</keyword>
<reference evidence="9 10" key="1">
    <citation type="submission" date="2023-11" db="EMBL/GenBank/DDBJ databases">
        <title>MicrobeMod: A computational toolkit for identifying prokaryotic methylation and restriction-modification with nanopore sequencing.</title>
        <authorList>
            <person name="Crits-Christoph A."/>
            <person name="Kang S.C."/>
            <person name="Lee H."/>
            <person name="Ostrov N."/>
        </authorList>
    </citation>
    <scope>NUCLEOTIDE SEQUENCE [LARGE SCALE GENOMIC DNA]</scope>
    <source>
        <strain evidence="9 10">ATCC 14820</strain>
    </source>
</reference>
<keyword evidence="4" id="KW-0963">Cytoplasm</keyword>
<feature type="coiled-coil region" evidence="7">
    <location>
        <begin position="27"/>
        <end position="72"/>
    </location>
</feature>
<evidence type="ECO:0000256" key="4">
    <source>
        <dbReference type="HAMAP-Rule" id="MF_01151"/>
    </source>
</evidence>
<evidence type="ECO:0000256" key="1">
    <source>
        <dbReference type="ARBA" id="ARBA00009054"/>
    </source>
</evidence>
<dbReference type="Gene3D" id="3.90.20.20">
    <property type="match status" value="1"/>
</dbReference>
<keyword evidence="2 4" id="KW-0346">Stress response</keyword>
<dbReference type="NCBIfam" id="NF010739">
    <property type="entry name" value="PRK14141.1"/>
    <property type="match status" value="1"/>
</dbReference>
<evidence type="ECO:0000256" key="6">
    <source>
        <dbReference type="RuleBase" id="RU004478"/>
    </source>
</evidence>
<dbReference type="PROSITE" id="PS01071">
    <property type="entry name" value="GRPE"/>
    <property type="match status" value="1"/>
</dbReference>
<evidence type="ECO:0000256" key="2">
    <source>
        <dbReference type="ARBA" id="ARBA00023016"/>
    </source>
</evidence>
<feature type="region of interest" description="Disordered" evidence="8">
    <location>
        <begin position="1"/>
        <end position="25"/>
    </location>
</feature>
<comment type="similarity">
    <text evidence="1 4 6">Belongs to the GrpE family.</text>
</comment>
<evidence type="ECO:0000256" key="3">
    <source>
        <dbReference type="ARBA" id="ARBA00023186"/>
    </source>
</evidence>
<proteinExistence type="inferred from homology"/>
<comment type="subcellular location">
    <subcellularLocation>
        <location evidence="4">Cytoplasm</location>
    </subcellularLocation>
</comment>
<dbReference type="PANTHER" id="PTHR21237:SF23">
    <property type="entry name" value="GRPE PROTEIN HOMOLOG, MITOCHONDRIAL"/>
    <property type="match status" value="1"/>
</dbReference>
<evidence type="ECO:0000313" key="9">
    <source>
        <dbReference type="EMBL" id="MDX5985628.1"/>
    </source>
</evidence>
<gene>
    <name evidence="4 9" type="primary">grpE</name>
    <name evidence="9" type="ORF">SIL82_15335</name>
</gene>